<protein>
    <submittedName>
        <fullName evidence="1">Putative RNA-binding protein (Virulence factor B family)</fullName>
    </submittedName>
</protein>
<dbReference type="Proteomes" id="UP000533641">
    <property type="component" value="Unassembled WGS sequence"/>
</dbReference>
<evidence type="ECO:0000313" key="1">
    <source>
        <dbReference type="EMBL" id="MBB4275700.1"/>
    </source>
</evidence>
<dbReference type="AlphaFoldDB" id="A0A7W6RPU4"/>
<organism evidence="1 2">
    <name type="scientific">Rhizobium mongolense</name>
    <dbReference type="NCBI Taxonomy" id="57676"/>
    <lineage>
        <taxon>Bacteria</taxon>
        <taxon>Pseudomonadati</taxon>
        <taxon>Pseudomonadota</taxon>
        <taxon>Alphaproteobacteria</taxon>
        <taxon>Hyphomicrobiales</taxon>
        <taxon>Rhizobiaceae</taxon>
        <taxon>Rhizobium/Agrobacterium group</taxon>
        <taxon>Rhizobium</taxon>
    </lineage>
</organism>
<comment type="caution">
    <text evidence="1">The sequence shown here is derived from an EMBL/GenBank/DDBJ whole genome shotgun (WGS) entry which is preliminary data.</text>
</comment>
<accession>A0A7W6RPU4</accession>
<reference evidence="1 2" key="1">
    <citation type="submission" date="2020-08" db="EMBL/GenBank/DDBJ databases">
        <title>Genomic Encyclopedia of Type Strains, Phase IV (KMG-V): Genome sequencing to study the core and pangenomes of soil and plant-associated prokaryotes.</title>
        <authorList>
            <person name="Whitman W."/>
        </authorList>
    </citation>
    <scope>NUCLEOTIDE SEQUENCE [LARGE SCALE GENOMIC DNA]</scope>
    <source>
        <strain evidence="1 2">SEMIA 402</strain>
    </source>
</reference>
<dbReference type="EMBL" id="JACIGM010000007">
    <property type="protein sequence ID" value="MBB4275700.1"/>
    <property type="molecule type" value="Genomic_DNA"/>
</dbReference>
<evidence type="ECO:0000313" key="2">
    <source>
        <dbReference type="Proteomes" id="UP000533641"/>
    </source>
</evidence>
<sequence length="93" mass="10275">MLRAPATRYTKARLVRALCVLGAGKRVVSPRSDEPTWPSVSVKHSPKLYMRLDQDVARRLAAVDAAEKHLRSSALSGESIPSGEGTKAVWWIY</sequence>
<name>A0A7W6RPU4_9HYPH</name>
<gene>
    <name evidence="1" type="ORF">GGE12_003491</name>
</gene>
<proteinExistence type="predicted"/>